<evidence type="ECO:0000259" key="1">
    <source>
        <dbReference type="Pfam" id="PF00149"/>
    </source>
</evidence>
<dbReference type="AlphaFoldDB" id="A0A2Z2MBJ3"/>
<dbReference type="Pfam" id="PF00149">
    <property type="entry name" value="Metallophos"/>
    <property type="match status" value="1"/>
</dbReference>
<reference evidence="2 3" key="1">
    <citation type="submission" date="2016-03" db="EMBL/GenBank/DDBJ databases">
        <title>Complete genome sequence of Thermococcus profundus strain DT5432.</title>
        <authorList>
            <person name="Oger P.M."/>
        </authorList>
    </citation>
    <scope>NUCLEOTIDE SEQUENCE [LARGE SCALE GENOMIC DNA]</scope>
    <source>
        <strain evidence="2 3">DT 5432</strain>
    </source>
</reference>
<proteinExistence type="predicted"/>
<evidence type="ECO:0000313" key="2">
    <source>
        <dbReference type="EMBL" id="ASJ03186.1"/>
    </source>
</evidence>
<dbReference type="InterPro" id="IPR004843">
    <property type="entry name" value="Calcineurin-like_PHP"/>
</dbReference>
<dbReference type="GeneID" id="33320338"/>
<dbReference type="RefSeq" id="WP_088858442.1">
    <property type="nucleotide sequence ID" value="NZ_CP014862.1"/>
</dbReference>
<name>A0A2Z2MBJ3_THEPR</name>
<organism evidence="2 3">
    <name type="scientific">Thermococcus profundus</name>
    <dbReference type="NCBI Taxonomy" id="49899"/>
    <lineage>
        <taxon>Archaea</taxon>
        <taxon>Methanobacteriati</taxon>
        <taxon>Methanobacteriota</taxon>
        <taxon>Thermococci</taxon>
        <taxon>Thermococcales</taxon>
        <taxon>Thermococcaceae</taxon>
        <taxon>Thermococcus</taxon>
    </lineage>
</organism>
<accession>A0A2Z2MBJ3</accession>
<dbReference type="GO" id="GO:0016787">
    <property type="term" value="F:hydrolase activity"/>
    <property type="evidence" value="ECO:0007669"/>
    <property type="project" value="InterPro"/>
</dbReference>
<dbReference type="KEGG" id="tprf:A3L09_07935"/>
<dbReference type="OrthoDB" id="85908at2157"/>
<dbReference type="SUPFAM" id="SSF56300">
    <property type="entry name" value="Metallo-dependent phosphatases"/>
    <property type="match status" value="1"/>
</dbReference>
<dbReference type="InterPro" id="IPR029052">
    <property type="entry name" value="Metallo-depent_PP-like"/>
</dbReference>
<sequence>MVLNILKKLQFRRDVPAEISSSGEVTVMHVSDTPESVYPFVQRLIEKISPDYIIHTGDLADNLKLERRPELLPRYRGAIRKLASILKGSGAELYIVPGNEDDVEVIREFFGDAVVDPGTVVEIEGVRFALGHRPEEVLGSPVDFRLYGHNFKLIEKGLNGVLGVNFVLLPSGRTYRIKYPPGTDTCRGYKMWRGL</sequence>
<keyword evidence="3" id="KW-1185">Reference proteome</keyword>
<gene>
    <name evidence="2" type="ORF">A3L09_07935</name>
</gene>
<feature type="domain" description="Calcineurin-like phosphoesterase" evidence="1">
    <location>
        <begin position="26"/>
        <end position="107"/>
    </location>
</feature>
<dbReference type="EMBL" id="CP014862">
    <property type="protein sequence ID" value="ASJ03186.1"/>
    <property type="molecule type" value="Genomic_DNA"/>
</dbReference>
<protein>
    <submittedName>
        <fullName evidence="2">Metallophosphoesterase</fullName>
    </submittedName>
</protein>
<evidence type="ECO:0000313" key="3">
    <source>
        <dbReference type="Proteomes" id="UP000250179"/>
    </source>
</evidence>
<dbReference type="Gene3D" id="3.60.21.10">
    <property type="match status" value="1"/>
</dbReference>
<dbReference type="Proteomes" id="UP000250179">
    <property type="component" value="Chromosome"/>
</dbReference>